<keyword evidence="8" id="KW-1185">Reference proteome</keyword>
<dbReference type="PANTHER" id="PTHR33603">
    <property type="entry name" value="METHYLTRANSFERASE"/>
    <property type="match status" value="1"/>
</dbReference>
<evidence type="ECO:0000256" key="4">
    <source>
        <dbReference type="ARBA" id="ARBA00022691"/>
    </source>
</evidence>
<evidence type="ECO:0000256" key="1">
    <source>
        <dbReference type="ARBA" id="ARBA00022552"/>
    </source>
</evidence>
<dbReference type="EMBL" id="JAPYYP010000017">
    <property type="protein sequence ID" value="MDA5109473.1"/>
    <property type="molecule type" value="Genomic_DNA"/>
</dbReference>
<sequence>MQIAIVAVGKLKEKYLREGIDEYSKRLSAYCKLQVVEVADEKAPEELSPSEMEQVKRREGERILAQLKPDQYVIALAIDGQMWSSEKLSAELDRLALHGRSQIAFVIGGSLGLSPEVLKRADAQLSFSKMTFPHQLVRLILLEQVYRAFRISRGEPYHR</sequence>
<dbReference type="CDD" id="cd18081">
    <property type="entry name" value="RlmH-like"/>
    <property type="match status" value="1"/>
</dbReference>
<dbReference type="InterPro" id="IPR003742">
    <property type="entry name" value="RlmH-like"/>
</dbReference>
<comment type="subunit">
    <text evidence="6">Homodimer.</text>
</comment>
<comment type="subcellular location">
    <subcellularLocation>
        <location evidence="6">Cytoplasm</location>
    </subcellularLocation>
</comment>
<evidence type="ECO:0000313" key="7">
    <source>
        <dbReference type="EMBL" id="MDA5109473.1"/>
    </source>
</evidence>
<organism evidence="7 8">
    <name type="scientific">Brevibacillus thermoruber</name>
    <dbReference type="NCBI Taxonomy" id="33942"/>
    <lineage>
        <taxon>Bacteria</taxon>
        <taxon>Bacillati</taxon>
        <taxon>Bacillota</taxon>
        <taxon>Bacilli</taxon>
        <taxon>Bacillales</taxon>
        <taxon>Paenibacillaceae</taxon>
        <taxon>Brevibacillus</taxon>
    </lineage>
</organism>
<feature type="binding site" evidence="6">
    <location>
        <position position="108"/>
    </location>
    <ligand>
        <name>S-adenosyl-L-methionine</name>
        <dbReference type="ChEBI" id="CHEBI:59789"/>
    </ligand>
</feature>
<reference evidence="7" key="1">
    <citation type="submission" date="2022-12" db="EMBL/GenBank/DDBJ databases">
        <title>Draft genome sequence of the thermophilic strain Brevibacillus thermoruber HT42, isolated from Los Humeros, Puebla, Mexico, with biotechnological potential.</title>
        <authorList>
            <person name="Lara Sanchez J."/>
            <person name="Solis Palacios R."/>
            <person name="Bustos Baena A.S."/>
            <person name="Ruz Baez A.E."/>
            <person name="Espinosa Luna G."/>
            <person name="Oliart Ros R.M."/>
        </authorList>
    </citation>
    <scope>NUCLEOTIDE SEQUENCE</scope>
    <source>
        <strain evidence="7">HT42</strain>
    </source>
</reference>
<dbReference type="RefSeq" id="WP_065067540.1">
    <property type="nucleotide sequence ID" value="NZ_JAPYYP010000017.1"/>
</dbReference>
<protein>
    <recommendedName>
        <fullName evidence="6">Ribosomal RNA large subunit methyltransferase H</fullName>
        <ecNumber evidence="6">2.1.1.177</ecNumber>
    </recommendedName>
    <alternativeName>
        <fullName evidence="6">23S rRNA (pseudouridine1915-N3)-methyltransferase</fullName>
    </alternativeName>
    <alternativeName>
        <fullName evidence="6">23S rRNA m3Psi1915 methyltransferase</fullName>
    </alternativeName>
    <alternativeName>
        <fullName evidence="6">rRNA (pseudouridine-N3-)-methyltransferase RlmH</fullName>
    </alternativeName>
</protein>
<evidence type="ECO:0000256" key="6">
    <source>
        <dbReference type="HAMAP-Rule" id="MF_00658"/>
    </source>
</evidence>
<proteinExistence type="inferred from homology"/>
<dbReference type="NCBIfam" id="TIGR00246">
    <property type="entry name" value="tRNA_RlmH_YbeA"/>
    <property type="match status" value="1"/>
</dbReference>
<dbReference type="GO" id="GO:0005737">
    <property type="term" value="C:cytoplasm"/>
    <property type="evidence" value="ECO:0007669"/>
    <property type="project" value="UniProtKB-SubCell"/>
</dbReference>
<comment type="caution">
    <text evidence="7">The sequence shown here is derived from an EMBL/GenBank/DDBJ whole genome shotgun (WGS) entry which is preliminary data.</text>
</comment>
<dbReference type="PANTHER" id="PTHR33603:SF1">
    <property type="entry name" value="RIBOSOMAL RNA LARGE SUBUNIT METHYLTRANSFERASE H"/>
    <property type="match status" value="1"/>
</dbReference>
<dbReference type="AlphaFoldDB" id="A0A9X3Z461"/>
<evidence type="ECO:0000256" key="2">
    <source>
        <dbReference type="ARBA" id="ARBA00022603"/>
    </source>
</evidence>
<keyword evidence="4 6" id="KW-0949">S-adenosyl-L-methionine</keyword>
<keyword evidence="3 6" id="KW-0808">Transferase</keyword>
<dbReference type="InterPro" id="IPR029026">
    <property type="entry name" value="tRNA_m1G_MTases_N"/>
</dbReference>
<comment type="function">
    <text evidence="6">Specifically methylates the pseudouridine at position 1915 (m3Psi1915) in 23S rRNA.</text>
</comment>
<comment type="similarity">
    <text evidence="5 6">Belongs to the RNA methyltransferase RlmH family.</text>
</comment>
<dbReference type="PIRSF" id="PIRSF004505">
    <property type="entry name" value="MT_bac"/>
    <property type="match status" value="1"/>
</dbReference>
<name>A0A9X3Z461_9BACL</name>
<dbReference type="Proteomes" id="UP001151071">
    <property type="component" value="Unassembled WGS sequence"/>
</dbReference>
<feature type="binding site" evidence="6">
    <location>
        <position position="76"/>
    </location>
    <ligand>
        <name>S-adenosyl-L-methionine</name>
        <dbReference type="ChEBI" id="CHEBI:59789"/>
    </ligand>
</feature>
<keyword evidence="2 6" id="KW-0489">Methyltransferase</keyword>
<keyword evidence="6" id="KW-0963">Cytoplasm</keyword>
<dbReference type="HAMAP" id="MF_00658">
    <property type="entry name" value="23SrRNA_methyltr_H"/>
    <property type="match status" value="1"/>
</dbReference>
<dbReference type="InterPro" id="IPR029028">
    <property type="entry name" value="Alpha/beta_knot_MTases"/>
</dbReference>
<comment type="catalytic activity">
    <reaction evidence="6">
        <text>pseudouridine(1915) in 23S rRNA + S-adenosyl-L-methionine = N(3)-methylpseudouridine(1915) in 23S rRNA + S-adenosyl-L-homocysteine + H(+)</text>
        <dbReference type="Rhea" id="RHEA:42752"/>
        <dbReference type="Rhea" id="RHEA-COMP:10221"/>
        <dbReference type="Rhea" id="RHEA-COMP:10222"/>
        <dbReference type="ChEBI" id="CHEBI:15378"/>
        <dbReference type="ChEBI" id="CHEBI:57856"/>
        <dbReference type="ChEBI" id="CHEBI:59789"/>
        <dbReference type="ChEBI" id="CHEBI:65314"/>
        <dbReference type="ChEBI" id="CHEBI:74486"/>
        <dbReference type="EC" id="2.1.1.177"/>
    </reaction>
</comment>
<dbReference type="GO" id="GO:0070038">
    <property type="term" value="F:rRNA (pseudouridine-N3-)-methyltransferase activity"/>
    <property type="evidence" value="ECO:0007669"/>
    <property type="project" value="UniProtKB-UniRule"/>
</dbReference>
<dbReference type="NCBIfam" id="NF000985">
    <property type="entry name" value="PRK00103.1-3"/>
    <property type="match status" value="1"/>
</dbReference>
<evidence type="ECO:0000256" key="5">
    <source>
        <dbReference type="ARBA" id="ARBA00038303"/>
    </source>
</evidence>
<dbReference type="NCBIfam" id="NF000986">
    <property type="entry name" value="PRK00103.1-4"/>
    <property type="match status" value="1"/>
</dbReference>
<dbReference type="EC" id="2.1.1.177" evidence="6"/>
<dbReference type="Gene3D" id="3.40.1280.10">
    <property type="match status" value="1"/>
</dbReference>
<evidence type="ECO:0000313" key="8">
    <source>
        <dbReference type="Proteomes" id="UP001151071"/>
    </source>
</evidence>
<dbReference type="SUPFAM" id="SSF75217">
    <property type="entry name" value="alpha/beta knot"/>
    <property type="match status" value="1"/>
</dbReference>
<evidence type="ECO:0000256" key="3">
    <source>
        <dbReference type="ARBA" id="ARBA00022679"/>
    </source>
</evidence>
<feature type="binding site" evidence="6">
    <location>
        <begin position="127"/>
        <end position="132"/>
    </location>
    <ligand>
        <name>S-adenosyl-L-methionine</name>
        <dbReference type="ChEBI" id="CHEBI:59789"/>
    </ligand>
</feature>
<dbReference type="Pfam" id="PF02590">
    <property type="entry name" value="SPOUT_MTase"/>
    <property type="match status" value="1"/>
</dbReference>
<accession>A0A9X3Z461</accession>
<keyword evidence="1 6" id="KW-0698">rRNA processing</keyword>
<gene>
    <name evidence="6 7" type="primary">rlmH</name>
    <name evidence="7" type="ORF">O3V59_13970</name>
</gene>